<name>A0ABS6SBD2_9SPHN</name>
<comment type="caution">
    <text evidence="3">The sequence shown here is derived from an EMBL/GenBank/DDBJ whole genome shotgun (WGS) entry which is preliminary data.</text>
</comment>
<dbReference type="SMART" id="SM00448">
    <property type="entry name" value="REC"/>
    <property type="match status" value="1"/>
</dbReference>
<dbReference type="Pfam" id="PF00072">
    <property type="entry name" value="Response_reg"/>
    <property type="match status" value="1"/>
</dbReference>
<evidence type="ECO:0000256" key="1">
    <source>
        <dbReference type="PROSITE-ProRule" id="PRU00169"/>
    </source>
</evidence>
<accession>A0ABS6SBD2</accession>
<feature type="domain" description="Response regulatory" evidence="2">
    <location>
        <begin position="3"/>
        <end position="119"/>
    </location>
</feature>
<evidence type="ECO:0000313" key="4">
    <source>
        <dbReference type="Proteomes" id="UP000722336"/>
    </source>
</evidence>
<proteinExistence type="predicted"/>
<dbReference type="InterPro" id="IPR052048">
    <property type="entry name" value="ST_Response_Regulator"/>
</dbReference>
<protein>
    <submittedName>
        <fullName evidence="3">Response regulator</fullName>
    </submittedName>
</protein>
<gene>
    <name evidence="3" type="ORF">KCG44_00130</name>
</gene>
<dbReference type="EMBL" id="JAGSPA010000001">
    <property type="protein sequence ID" value="MBV7255182.1"/>
    <property type="molecule type" value="Genomic_DNA"/>
</dbReference>
<evidence type="ECO:0000259" key="2">
    <source>
        <dbReference type="PROSITE" id="PS50110"/>
    </source>
</evidence>
<keyword evidence="4" id="KW-1185">Reference proteome</keyword>
<dbReference type="PANTHER" id="PTHR43228">
    <property type="entry name" value="TWO-COMPONENT RESPONSE REGULATOR"/>
    <property type="match status" value="1"/>
</dbReference>
<dbReference type="PROSITE" id="PS50110">
    <property type="entry name" value="RESPONSE_REGULATORY"/>
    <property type="match status" value="1"/>
</dbReference>
<evidence type="ECO:0000313" key="3">
    <source>
        <dbReference type="EMBL" id="MBV7255182.1"/>
    </source>
</evidence>
<dbReference type="RefSeq" id="WP_218443446.1">
    <property type="nucleotide sequence ID" value="NZ_JAGSPA010000001.1"/>
</dbReference>
<dbReference type="Proteomes" id="UP000722336">
    <property type="component" value="Unassembled WGS sequence"/>
</dbReference>
<organism evidence="3 4">
    <name type="scientific">Pacificimonas pallii</name>
    <dbReference type="NCBI Taxonomy" id="2827236"/>
    <lineage>
        <taxon>Bacteria</taxon>
        <taxon>Pseudomonadati</taxon>
        <taxon>Pseudomonadota</taxon>
        <taxon>Alphaproteobacteria</taxon>
        <taxon>Sphingomonadales</taxon>
        <taxon>Sphingosinicellaceae</taxon>
        <taxon>Pacificimonas</taxon>
    </lineage>
</organism>
<sequence length="121" mass="13699">MSSCLIVDDSKVIRKVARRILEDFQLDIDEAGDGQEALDRCGTSMPDVIFLDWNMPVMGGMQFLKNLRAQDVEKQPTVIFCTTENDMSHIREAMEAGADEYIMKPFDRDIIEAKLNQVGVI</sequence>
<dbReference type="CDD" id="cd17546">
    <property type="entry name" value="REC_hyHK_CKI1_RcsC-like"/>
    <property type="match status" value="1"/>
</dbReference>
<feature type="modified residue" description="4-aspartylphosphate" evidence="1">
    <location>
        <position position="52"/>
    </location>
</feature>
<dbReference type="InterPro" id="IPR001789">
    <property type="entry name" value="Sig_transdc_resp-reg_receiver"/>
</dbReference>
<reference evidence="3 4" key="1">
    <citation type="submission" date="2021-04" db="EMBL/GenBank/DDBJ databases">
        <authorList>
            <person name="Pira H."/>
            <person name="Risdian C."/>
            <person name="Wink J."/>
        </authorList>
    </citation>
    <scope>NUCLEOTIDE SEQUENCE [LARGE SCALE GENOMIC DNA]</scope>
    <source>
        <strain evidence="3 4">WHA3</strain>
    </source>
</reference>
<keyword evidence="1" id="KW-0597">Phosphoprotein</keyword>
<dbReference type="PANTHER" id="PTHR43228:SF1">
    <property type="entry name" value="TWO-COMPONENT RESPONSE REGULATOR ARR22"/>
    <property type="match status" value="1"/>
</dbReference>